<reference evidence="3" key="2">
    <citation type="submission" date="2015-01" db="EMBL/GenBank/DDBJ databases">
        <title>Evolutionary Origins and Diversification of the Mycorrhizal Mutualists.</title>
        <authorList>
            <consortium name="DOE Joint Genome Institute"/>
            <consortium name="Mycorrhizal Genomics Consortium"/>
            <person name="Kohler A."/>
            <person name="Kuo A."/>
            <person name="Nagy L.G."/>
            <person name="Floudas D."/>
            <person name="Copeland A."/>
            <person name="Barry K.W."/>
            <person name="Cichocki N."/>
            <person name="Veneault-Fourrey C."/>
            <person name="LaButti K."/>
            <person name="Lindquist E.A."/>
            <person name="Lipzen A."/>
            <person name="Lundell T."/>
            <person name="Morin E."/>
            <person name="Murat C."/>
            <person name="Riley R."/>
            <person name="Ohm R."/>
            <person name="Sun H."/>
            <person name="Tunlid A."/>
            <person name="Henrissat B."/>
            <person name="Grigoriev I.V."/>
            <person name="Hibbett D.S."/>
            <person name="Martin F."/>
        </authorList>
    </citation>
    <scope>NUCLEOTIDE SEQUENCE [LARGE SCALE GENOMIC DNA]</scope>
    <source>
        <strain evidence="3">F 1598</strain>
    </source>
</reference>
<dbReference type="InParanoid" id="A0A0C3GK72"/>
<sequence>MADILLRIAYHFPNGSDFLHPITIDPRMNTTFYRMNLNTRNYETAGFIEWSAGWNARVTWGIETVSLRDCRKKKKEASKSRRFKAGDSEYKWKIAENERDLFCVDSWNRTIASWSQDTLTLRVASRAANILDRLIVTCTLNLYMKQLGQW</sequence>
<dbReference type="EMBL" id="KN832972">
    <property type="protein sequence ID" value="KIM91026.1"/>
    <property type="molecule type" value="Genomic_DNA"/>
</dbReference>
<evidence type="ECO:0000259" key="1">
    <source>
        <dbReference type="Pfam" id="PF20236"/>
    </source>
</evidence>
<accession>A0A0C3GK72</accession>
<dbReference type="InterPro" id="IPR046528">
    <property type="entry name" value="DUF6593"/>
</dbReference>
<evidence type="ECO:0000313" key="2">
    <source>
        <dbReference type="EMBL" id="KIM91026.1"/>
    </source>
</evidence>
<dbReference type="Proteomes" id="UP000054166">
    <property type="component" value="Unassembled WGS sequence"/>
</dbReference>
<dbReference type="HOGENOM" id="CLU_118681_0_0_1"/>
<organism evidence="2 3">
    <name type="scientific">Piloderma croceum (strain F 1598)</name>
    <dbReference type="NCBI Taxonomy" id="765440"/>
    <lineage>
        <taxon>Eukaryota</taxon>
        <taxon>Fungi</taxon>
        <taxon>Dikarya</taxon>
        <taxon>Basidiomycota</taxon>
        <taxon>Agaricomycotina</taxon>
        <taxon>Agaricomycetes</taxon>
        <taxon>Agaricomycetidae</taxon>
        <taxon>Atheliales</taxon>
        <taxon>Atheliaceae</taxon>
        <taxon>Piloderma</taxon>
    </lineage>
</organism>
<protein>
    <recommendedName>
        <fullName evidence="1">DUF6593 domain-containing protein</fullName>
    </recommendedName>
</protein>
<dbReference type="Pfam" id="PF20236">
    <property type="entry name" value="DUF6593"/>
    <property type="match status" value="1"/>
</dbReference>
<dbReference type="OrthoDB" id="3132420at2759"/>
<dbReference type="AlphaFoldDB" id="A0A0C3GK72"/>
<proteinExistence type="predicted"/>
<evidence type="ECO:0000313" key="3">
    <source>
        <dbReference type="Proteomes" id="UP000054166"/>
    </source>
</evidence>
<name>A0A0C3GK72_PILCF</name>
<reference evidence="2 3" key="1">
    <citation type="submission" date="2014-04" db="EMBL/GenBank/DDBJ databases">
        <authorList>
            <consortium name="DOE Joint Genome Institute"/>
            <person name="Kuo A."/>
            <person name="Tarkka M."/>
            <person name="Buscot F."/>
            <person name="Kohler A."/>
            <person name="Nagy L.G."/>
            <person name="Floudas D."/>
            <person name="Copeland A."/>
            <person name="Barry K.W."/>
            <person name="Cichocki N."/>
            <person name="Veneault-Fourrey C."/>
            <person name="LaButti K."/>
            <person name="Lindquist E.A."/>
            <person name="Lipzen A."/>
            <person name="Lundell T."/>
            <person name="Morin E."/>
            <person name="Murat C."/>
            <person name="Sun H."/>
            <person name="Tunlid A."/>
            <person name="Henrissat B."/>
            <person name="Grigoriev I.V."/>
            <person name="Hibbett D.S."/>
            <person name="Martin F."/>
            <person name="Nordberg H.P."/>
            <person name="Cantor M.N."/>
            <person name="Hua S.X."/>
        </authorList>
    </citation>
    <scope>NUCLEOTIDE SEQUENCE [LARGE SCALE GENOMIC DNA]</scope>
    <source>
        <strain evidence="2 3">F 1598</strain>
    </source>
</reference>
<gene>
    <name evidence="2" type="ORF">PILCRDRAFT_1246</name>
</gene>
<feature type="domain" description="DUF6593" evidence="1">
    <location>
        <begin position="28"/>
        <end position="138"/>
    </location>
</feature>
<keyword evidence="3" id="KW-1185">Reference proteome</keyword>